<dbReference type="STRING" id="1121345.SAMN02745217_01790"/>
<dbReference type="RefSeq" id="WP_073588508.1">
    <property type="nucleotide sequence ID" value="NZ_FRFD01000005.1"/>
</dbReference>
<protein>
    <submittedName>
        <fullName evidence="4">Acetyltransferase (GNAT) domain-containing protein</fullName>
    </submittedName>
</protein>
<dbReference type="PROSITE" id="PS51186">
    <property type="entry name" value="GNAT"/>
    <property type="match status" value="2"/>
</dbReference>
<keyword evidence="2" id="KW-0012">Acyltransferase</keyword>
<dbReference type="PANTHER" id="PTHR43420">
    <property type="entry name" value="ACETYLTRANSFERASE"/>
    <property type="match status" value="1"/>
</dbReference>
<dbReference type="EMBL" id="FRFD01000005">
    <property type="protein sequence ID" value="SHO48361.1"/>
    <property type="molecule type" value="Genomic_DNA"/>
</dbReference>
<dbReference type="Gene3D" id="3.40.630.30">
    <property type="match status" value="2"/>
</dbReference>
<dbReference type="GO" id="GO:0016747">
    <property type="term" value="F:acyltransferase activity, transferring groups other than amino-acyl groups"/>
    <property type="evidence" value="ECO:0007669"/>
    <property type="project" value="InterPro"/>
</dbReference>
<accession>A0A1M7Y6Y9</accession>
<name>A0A1M7Y6Y9_9FIRM</name>
<dbReference type="SUPFAM" id="SSF55729">
    <property type="entry name" value="Acyl-CoA N-acyltransferases (Nat)"/>
    <property type="match status" value="2"/>
</dbReference>
<feature type="domain" description="N-acetyltransferase" evidence="3">
    <location>
        <begin position="155"/>
        <end position="281"/>
    </location>
</feature>
<dbReference type="Proteomes" id="UP000184612">
    <property type="component" value="Unassembled WGS sequence"/>
</dbReference>
<evidence type="ECO:0000313" key="5">
    <source>
        <dbReference type="Proteomes" id="UP000184612"/>
    </source>
</evidence>
<sequence>MILYETLDKISNETLHQTFVEAFSDYQVKIDLPYWKFQQMIQRRGYNPEISAGAFKNQKLVGFALTGLRSWNGKTTAYDIATGIIPECRRQGITSNILAHIKNLLKEKQVEQYLLEVIKTNQPALELYQKQGFQIQREFSCFQLNKNKFIQGGTWEAEKVNRIDFQQVEDFWDCQPSWQNSAASVEALLEAFTCFVVRLDDAIAGYGIIDKKTGDIPQIAVSKSCRGKGIASSIMAELVKTAESERIAVINIETPQNPIENFLTQLGFESHVGQYEMLMKL</sequence>
<gene>
    <name evidence="4" type="ORF">SAMN02745217_01790</name>
</gene>
<dbReference type="OrthoDB" id="4228396at2"/>
<reference evidence="4 5" key="1">
    <citation type="submission" date="2016-12" db="EMBL/GenBank/DDBJ databases">
        <authorList>
            <person name="Song W.-J."/>
            <person name="Kurnit D.M."/>
        </authorList>
    </citation>
    <scope>NUCLEOTIDE SEQUENCE [LARGE SCALE GENOMIC DNA]</scope>
    <source>
        <strain evidence="4 5">DSM 12503</strain>
    </source>
</reference>
<dbReference type="CDD" id="cd04301">
    <property type="entry name" value="NAT_SF"/>
    <property type="match status" value="2"/>
</dbReference>
<dbReference type="PANTHER" id="PTHR43420:SF44">
    <property type="entry name" value="ACETYLTRANSFERASE YPEA"/>
    <property type="match status" value="1"/>
</dbReference>
<feature type="domain" description="N-acetyltransferase" evidence="3">
    <location>
        <begin position="2"/>
        <end position="161"/>
    </location>
</feature>
<dbReference type="Pfam" id="PF00583">
    <property type="entry name" value="Acetyltransf_1"/>
    <property type="match status" value="2"/>
</dbReference>
<evidence type="ECO:0000313" key="4">
    <source>
        <dbReference type="EMBL" id="SHO48361.1"/>
    </source>
</evidence>
<proteinExistence type="predicted"/>
<dbReference type="AlphaFoldDB" id="A0A1M7Y6Y9"/>
<keyword evidence="1 4" id="KW-0808">Transferase</keyword>
<evidence type="ECO:0000256" key="1">
    <source>
        <dbReference type="ARBA" id="ARBA00022679"/>
    </source>
</evidence>
<organism evidence="4 5">
    <name type="scientific">Anaerocolumna xylanovorans DSM 12503</name>
    <dbReference type="NCBI Taxonomy" id="1121345"/>
    <lineage>
        <taxon>Bacteria</taxon>
        <taxon>Bacillati</taxon>
        <taxon>Bacillota</taxon>
        <taxon>Clostridia</taxon>
        <taxon>Lachnospirales</taxon>
        <taxon>Lachnospiraceae</taxon>
        <taxon>Anaerocolumna</taxon>
    </lineage>
</organism>
<evidence type="ECO:0000259" key="3">
    <source>
        <dbReference type="PROSITE" id="PS51186"/>
    </source>
</evidence>
<dbReference type="InterPro" id="IPR000182">
    <property type="entry name" value="GNAT_dom"/>
</dbReference>
<dbReference type="InterPro" id="IPR050680">
    <property type="entry name" value="YpeA/RimI_acetyltransf"/>
</dbReference>
<dbReference type="InterPro" id="IPR016181">
    <property type="entry name" value="Acyl_CoA_acyltransferase"/>
</dbReference>
<evidence type="ECO:0000256" key="2">
    <source>
        <dbReference type="ARBA" id="ARBA00023315"/>
    </source>
</evidence>
<keyword evidence="5" id="KW-1185">Reference proteome</keyword>